<name>A0A0X8X5S3_9SPHI</name>
<comment type="cofactor">
    <cofactor evidence="2">
        <name>Mn(2+)</name>
        <dbReference type="ChEBI" id="CHEBI:29035"/>
    </cofactor>
</comment>
<dbReference type="Proteomes" id="UP000218263">
    <property type="component" value="Chromosome"/>
</dbReference>
<dbReference type="InterPro" id="IPR000994">
    <property type="entry name" value="Pept_M24"/>
</dbReference>
<keyword evidence="5" id="KW-0479">Metal-binding</keyword>
<keyword evidence="7" id="KW-0464">Manganese</keyword>
<dbReference type="Pfam" id="PF00557">
    <property type="entry name" value="Peptidase_M24"/>
    <property type="match status" value="1"/>
</dbReference>
<dbReference type="InterPro" id="IPR007865">
    <property type="entry name" value="Aminopep_P_N"/>
</dbReference>
<comment type="similarity">
    <text evidence="3">Belongs to the peptidase M24B family.</text>
</comment>
<proteinExistence type="inferred from homology"/>
<reference evidence="8 9" key="1">
    <citation type="submission" date="2015-12" db="EMBL/GenBank/DDBJ databases">
        <title>Genome sequence of Mucilaginibacter gotjawali.</title>
        <authorList>
            <person name="Lee J.S."/>
            <person name="Lee K.C."/>
            <person name="Kim K.K."/>
            <person name="Lee B.W."/>
        </authorList>
    </citation>
    <scope>NUCLEOTIDE SEQUENCE [LARGE SCALE GENOMIC DNA]</scope>
    <source>
        <strain evidence="8 9">SA3-7</strain>
    </source>
</reference>
<comment type="catalytic activity">
    <reaction evidence="1">
        <text>Release of any N-terminal amino acid, including proline, that is linked to proline, even from a dipeptide or tripeptide.</text>
        <dbReference type="EC" id="3.4.11.9"/>
    </reaction>
</comment>
<dbReference type="SMART" id="SM01011">
    <property type="entry name" value="AMP_N"/>
    <property type="match status" value="1"/>
</dbReference>
<dbReference type="Pfam" id="PF05195">
    <property type="entry name" value="AMP_N"/>
    <property type="match status" value="1"/>
</dbReference>
<evidence type="ECO:0000256" key="5">
    <source>
        <dbReference type="ARBA" id="ARBA00022723"/>
    </source>
</evidence>
<dbReference type="SUPFAM" id="SSF53092">
    <property type="entry name" value="Creatinase/prolidase N-terminal domain"/>
    <property type="match status" value="1"/>
</dbReference>
<evidence type="ECO:0000313" key="8">
    <source>
        <dbReference type="EMBL" id="BAU56190.1"/>
    </source>
</evidence>
<dbReference type="PANTHER" id="PTHR43226:SF4">
    <property type="entry name" value="XAA-PRO AMINOPEPTIDASE 3"/>
    <property type="match status" value="1"/>
</dbReference>
<keyword evidence="8" id="KW-0031">Aminopeptidase</keyword>
<dbReference type="Gene3D" id="3.40.350.10">
    <property type="entry name" value="Creatinase/prolidase N-terminal domain"/>
    <property type="match status" value="1"/>
</dbReference>
<dbReference type="GO" id="GO:0006508">
    <property type="term" value="P:proteolysis"/>
    <property type="evidence" value="ECO:0007669"/>
    <property type="project" value="TreeGrafter"/>
</dbReference>
<dbReference type="SUPFAM" id="SSF55920">
    <property type="entry name" value="Creatinase/aminopeptidase"/>
    <property type="match status" value="1"/>
</dbReference>
<dbReference type="EC" id="3.4.11.9" evidence="4"/>
<sequence>MKLHLFEEQVYIDRRNILKQNIGQDGLILLLGNEDSSMNYKDNCYPFRQDSSFLYYFGLDVQGLAAIIDTDTGEEVIFGDELTIDDIVWTGTLPTVKEMASLVGVQQTNPYQQVVRYIHKAMVAGRKVHILPPYRPENKIKLANWFNVSLEDVADHVSVKLIKAVIAQRLIKSPLEIEQMENAVSISVDMELAVIKHTRPGIKEYELVAKAEEAAMAANARLGYPAIITTHGQTLHTHYYGNTLEEGRMVLSDIGAENAMHYGGDLTRTFPVGRSFTTRQRELYEVVLNSMDHAIGLLKPGVRYKDIHLAACQKLVEGLTQVNLMKGDAAEAVAAGAHTMFFQCGLGHMLGMDTHDMEDLGEPYVGYTDTLKKETSIFGLKSLRLGRELEKGFVLTVEPGIYIIPELIDRWAAEKKYAEFINYDVLNTYRDFGGIRIEDNFLITETGSHLLGKYLPKTLKEIEGLKG</sequence>
<dbReference type="AlphaFoldDB" id="A0A0X8X5S3"/>
<dbReference type="PANTHER" id="PTHR43226">
    <property type="entry name" value="XAA-PRO AMINOPEPTIDASE 3"/>
    <property type="match status" value="1"/>
</dbReference>
<dbReference type="OrthoDB" id="9806388at2"/>
<dbReference type="EMBL" id="AP017313">
    <property type="protein sequence ID" value="BAU56190.1"/>
    <property type="molecule type" value="Genomic_DNA"/>
</dbReference>
<keyword evidence="6 8" id="KW-0378">Hydrolase</keyword>
<protein>
    <recommendedName>
        <fullName evidence="4">Xaa-Pro aminopeptidase</fullName>
        <ecNumber evidence="4">3.4.11.9</ecNumber>
    </recommendedName>
</protein>
<gene>
    <name evidence="8" type="primary">pepP_1</name>
    <name evidence="8" type="ORF">MgSA37_04387</name>
</gene>
<accession>A0A0X8X5S3</accession>
<evidence type="ECO:0000256" key="1">
    <source>
        <dbReference type="ARBA" id="ARBA00001424"/>
    </source>
</evidence>
<dbReference type="InterPro" id="IPR036005">
    <property type="entry name" value="Creatinase/aminopeptidase-like"/>
</dbReference>
<evidence type="ECO:0000256" key="3">
    <source>
        <dbReference type="ARBA" id="ARBA00008766"/>
    </source>
</evidence>
<evidence type="ECO:0000313" key="9">
    <source>
        <dbReference type="Proteomes" id="UP000218263"/>
    </source>
</evidence>
<dbReference type="RefSeq" id="WP_096354838.1">
    <property type="nucleotide sequence ID" value="NZ_AP017313.1"/>
</dbReference>
<evidence type="ECO:0000256" key="6">
    <source>
        <dbReference type="ARBA" id="ARBA00022801"/>
    </source>
</evidence>
<evidence type="ECO:0000256" key="4">
    <source>
        <dbReference type="ARBA" id="ARBA00012574"/>
    </source>
</evidence>
<evidence type="ECO:0000256" key="7">
    <source>
        <dbReference type="ARBA" id="ARBA00023211"/>
    </source>
</evidence>
<dbReference type="GO" id="GO:0030145">
    <property type="term" value="F:manganese ion binding"/>
    <property type="evidence" value="ECO:0007669"/>
    <property type="project" value="InterPro"/>
</dbReference>
<organism evidence="8 9">
    <name type="scientific">Mucilaginibacter gotjawali</name>
    <dbReference type="NCBI Taxonomy" id="1550579"/>
    <lineage>
        <taxon>Bacteria</taxon>
        <taxon>Pseudomonadati</taxon>
        <taxon>Bacteroidota</taxon>
        <taxon>Sphingobacteriia</taxon>
        <taxon>Sphingobacteriales</taxon>
        <taxon>Sphingobacteriaceae</taxon>
        <taxon>Mucilaginibacter</taxon>
    </lineage>
</organism>
<evidence type="ECO:0000256" key="2">
    <source>
        <dbReference type="ARBA" id="ARBA00001936"/>
    </source>
</evidence>
<dbReference type="InterPro" id="IPR029149">
    <property type="entry name" value="Creatin/AminoP/Spt16_N"/>
</dbReference>
<dbReference type="GO" id="GO:0005829">
    <property type="term" value="C:cytosol"/>
    <property type="evidence" value="ECO:0007669"/>
    <property type="project" value="TreeGrafter"/>
</dbReference>
<keyword evidence="9" id="KW-1185">Reference proteome</keyword>
<keyword evidence="8" id="KW-0645">Protease</keyword>
<dbReference type="KEGG" id="mgot:MgSA37_04387"/>
<dbReference type="GO" id="GO:0070006">
    <property type="term" value="F:metalloaminopeptidase activity"/>
    <property type="evidence" value="ECO:0007669"/>
    <property type="project" value="InterPro"/>
</dbReference>
<dbReference type="Gene3D" id="3.90.230.10">
    <property type="entry name" value="Creatinase/methionine aminopeptidase superfamily"/>
    <property type="match status" value="1"/>
</dbReference>
<dbReference type="InterPro" id="IPR052433">
    <property type="entry name" value="X-Pro_dipept-like"/>
</dbReference>